<gene>
    <name evidence="2" type="ORF">ESA94_11770</name>
</gene>
<dbReference type="OrthoDB" id="595476at2"/>
<reference evidence="2 3" key="1">
    <citation type="submission" date="2019-01" db="EMBL/GenBank/DDBJ databases">
        <title>Lacibacter sp. strain TTM-7.</title>
        <authorList>
            <person name="Chen W.-M."/>
        </authorList>
    </citation>
    <scope>NUCLEOTIDE SEQUENCE [LARGE SCALE GENOMIC DNA]</scope>
    <source>
        <strain evidence="2 3">TTM-7</strain>
    </source>
</reference>
<protein>
    <recommendedName>
        <fullName evidence="4">Type II toxin-antitoxin system RelE/ParE family toxin</fullName>
    </recommendedName>
</protein>
<dbReference type="Pfam" id="PF05016">
    <property type="entry name" value="ParE_toxin"/>
    <property type="match status" value="1"/>
</dbReference>
<dbReference type="InterPro" id="IPR007712">
    <property type="entry name" value="RelE/ParE_toxin"/>
</dbReference>
<comment type="caution">
    <text evidence="2">The sequence shown here is derived from an EMBL/GenBank/DDBJ whole genome shotgun (WGS) entry which is preliminary data.</text>
</comment>
<dbReference type="AlphaFoldDB" id="A0A4V1M7F9"/>
<dbReference type="InterPro" id="IPR035093">
    <property type="entry name" value="RelE/ParE_toxin_dom_sf"/>
</dbReference>
<name>A0A4V1M7F9_9BACT</name>
<evidence type="ECO:0000313" key="3">
    <source>
        <dbReference type="Proteomes" id="UP000290204"/>
    </source>
</evidence>
<dbReference type="Proteomes" id="UP000290204">
    <property type="component" value="Unassembled WGS sequence"/>
</dbReference>
<keyword evidence="1" id="KW-1277">Toxin-antitoxin system</keyword>
<keyword evidence="3" id="KW-1185">Reference proteome</keyword>
<evidence type="ECO:0000256" key="1">
    <source>
        <dbReference type="ARBA" id="ARBA00022649"/>
    </source>
</evidence>
<sequence>MEYTLTIHALAAEDILEIARWYDLQLAGLGNRFALQLEIALTAIQKNPTAHNKATDETRKAFLKKFPYIIFFQLKENSILICAVIHNRRKPSVMKSRYRKIRKQG</sequence>
<proteinExistence type="predicted"/>
<accession>A0A4V1M7F9</accession>
<dbReference type="EMBL" id="SDHW01000003">
    <property type="protein sequence ID" value="RXK59732.1"/>
    <property type="molecule type" value="Genomic_DNA"/>
</dbReference>
<dbReference type="Gene3D" id="3.30.2310.20">
    <property type="entry name" value="RelE-like"/>
    <property type="match status" value="1"/>
</dbReference>
<dbReference type="RefSeq" id="WP_129131105.1">
    <property type="nucleotide sequence ID" value="NZ_SDHW01000003.1"/>
</dbReference>
<evidence type="ECO:0008006" key="4">
    <source>
        <dbReference type="Google" id="ProtNLM"/>
    </source>
</evidence>
<evidence type="ECO:0000313" key="2">
    <source>
        <dbReference type="EMBL" id="RXK59732.1"/>
    </source>
</evidence>
<organism evidence="2 3">
    <name type="scientific">Lacibacter luteus</name>
    <dbReference type="NCBI Taxonomy" id="2508719"/>
    <lineage>
        <taxon>Bacteria</taxon>
        <taxon>Pseudomonadati</taxon>
        <taxon>Bacteroidota</taxon>
        <taxon>Chitinophagia</taxon>
        <taxon>Chitinophagales</taxon>
        <taxon>Chitinophagaceae</taxon>
        <taxon>Lacibacter</taxon>
    </lineage>
</organism>